<dbReference type="Gene3D" id="2.40.10.170">
    <property type="match status" value="1"/>
</dbReference>
<gene>
    <name evidence="3" type="ORF">METZ01_LOCUS7308</name>
</gene>
<protein>
    <recommendedName>
        <fullName evidence="2">CarD-like/TRCF RNAP-interacting domain-containing protein</fullName>
    </recommendedName>
</protein>
<dbReference type="Pfam" id="PF02559">
    <property type="entry name" value="CarD_TRCF_RID"/>
    <property type="match status" value="1"/>
</dbReference>
<reference evidence="3" key="1">
    <citation type="submission" date="2018-05" db="EMBL/GenBank/DDBJ databases">
        <authorList>
            <person name="Lanie J.A."/>
            <person name="Ng W.-L."/>
            <person name="Kazmierczak K.M."/>
            <person name="Andrzejewski T.M."/>
            <person name="Davidsen T.M."/>
            <person name="Wayne K.J."/>
            <person name="Tettelin H."/>
            <person name="Glass J.I."/>
            <person name="Rusch D."/>
            <person name="Podicherti R."/>
            <person name="Tsui H.-C.T."/>
            <person name="Winkler M.E."/>
        </authorList>
    </citation>
    <scope>NUCLEOTIDE SEQUENCE</scope>
</reference>
<proteinExistence type="predicted"/>
<accession>A0A381NK11</accession>
<dbReference type="Pfam" id="PF21095">
    <property type="entry name" value="CarD_C"/>
    <property type="match status" value="1"/>
</dbReference>
<dbReference type="InterPro" id="IPR052531">
    <property type="entry name" value="CarD-like_regulator"/>
</dbReference>
<dbReference type="PANTHER" id="PTHR38447">
    <property type="entry name" value="TRANSCRIPTION FACTOR YDEB-RELATED"/>
    <property type="match status" value="1"/>
</dbReference>
<dbReference type="AlphaFoldDB" id="A0A381NK11"/>
<evidence type="ECO:0000259" key="2">
    <source>
        <dbReference type="SMART" id="SM01058"/>
    </source>
</evidence>
<dbReference type="InterPro" id="IPR003711">
    <property type="entry name" value="CarD-like/TRCF_RID"/>
</dbReference>
<dbReference type="InterPro" id="IPR042215">
    <property type="entry name" value="CarD-like_C"/>
</dbReference>
<dbReference type="InterPro" id="IPR036101">
    <property type="entry name" value="CarD-like/TRCF_RID_sf"/>
</dbReference>
<dbReference type="EMBL" id="UINC01000388">
    <property type="protein sequence ID" value="SUZ54454.1"/>
    <property type="molecule type" value="Genomic_DNA"/>
</dbReference>
<evidence type="ECO:0000313" key="3">
    <source>
        <dbReference type="EMBL" id="SUZ54454.1"/>
    </source>
</evidence>
<evidence type="ECO:0000256" key="1">
    <source>
        <dbReference type="SAM" id="MobiDB-lite"/>
    </source>
</evidence>
<dbReference type="Gene3D" id="1.20.58.1290">
    <property type="entry name" value="CarD-like, C-terminal domain"/>
    <property type="match status" value="1"/>
</dbReference>
<feature type="compositionally biased region" description="Basic residues" evidence="1">
    <location>
        <begin position="1"/>
        <end position="57"/>
    </location>
</feature>
<organism evidence="3">
    <name type="scientific">marine metagenome</name>
    <dbReference type="NCBI Taxonomy" id="408172"/>
    <lineage>
        <taxon>unclassified sequences</taxon>
        <taxon>metagenomes</taxon>
        <taxon>ecological metagenomes</taxon>
    </lineage>
</organism>
<feature type="region of interest" description="Disordered" evidence="1">
    <location>
        <begin position="1"/>
        <end position="64"/>
    </location>
</feature>
<dbReference type="PANTHER" id="PTHR38447:SF1">
    <property type="entry name" value="RNA POLYMERASE-BINDING TRANSCRIPTION FACTOR CARD"/>
    <property type="match status" value="1"/>
</dbReference>
<dbReference type="SMART" id="SM01058">
    <property type="entry name" value="CarD_TRCF"/>
    <property type="match status" value="1"/>
</dbReference>
<dbReference type="SUPFAM" id="SSF141259">
    <property type="entry name" value="CarD-like"/>
    <property type="match status" value="1"/>
</dbReference>
<name>A0A381NK11_9ZZZZ</name>
<sequence length="246" mass="28236">MAVARKSRSVSRNKNKGKVVKKKISKPKTKMTKSTTKKKTIRKTSKKSKTTKIKLTPRKKDVTKTKTQKKEVIEYSVDDHVVYPSHGVGKVISIEKQSIAEQLLKMYVVNFEKEKMILKVPIEKAKEIGIRKVSSKAKLKKNLVILSGKARIRRTMWSRRAQEYEAKINSGHLSELTEVVRDLFRNHANQPEQSYSERQLYEAARDRLAKEVAVVENTDDEKAVEKIELILSEATQKSSIKESIEE</sequence>
<dbReference type="GO" id="GO:0009303">
    <property type="term" value="P:rRNA transcription"/>
    <property type="evidence" value="ECO:0007669"/>
    <property type="project" value="TreeGrafter"/>
</dbReference>
<dbReference type="InterPro" id="IPR048792">
    <property type="entry name" value="CarD_C"/>
</dbReference>
<feature type="domain" description="CarD-like/TRCF RNAP-interacting" evidence="2">
    <location>
        <begin position="74"/>
        <end position="184"/>
    </location>
</feature>